<dbReference type="PROSITE" id="PS52004">
    <property type="entry name" value="KS3_2"/>
    <property type="match status" value="1"/>
</dbReference>
<keyword evidence="3" id="KW-0597">Phosphoprotein</keyword>
<evidence type="ECO:0000256" key="32">
    <source>
        <dbReference type="ARBA" id="ARBA00048281"/>
    </source>
</evidence>
<evidence type="ECO:0000256" key="26">
    <source>
        <dbReference type="ARBA" id="ARBA00047578"/>
    </source>
</evidence>
<comment type="catalytic activity">
    <reaction evidence="39">
        <text>hexadecanoyl-[ACP] + H2O = hexadecanoate + holo-[ACP] + H(+)</text>
        <dbReference type="Rhea" id="RHEA:41932"/>
        <dbReference type="Rhea" id="RHEA-COMP:9652"/>
        <dbReference type="Rhea" id="RHEA-COMP:9685"/>
        <dbReference type="ChEBI" id="CHEBI:7896"/>
        <dbReference type="ChEBI" id="CHEBI:15377"/>
        <dbReference type="ChEBI" id="CHEBI:15378"/>
        <dbReference type="ChEBI" id="CHEBI:64479"/>
        <dbReference type="ChEBI" id="CHEBI:78483"/>
        <dbReference type="EC" id="3.1.2.14"/>
    </reaction>
    <physiologicalReaction direction="left-to-right" evidence="39">
        <dbReference type="Rhea" id="RHEA:41933"/>
    </physiologicalReaction>
</comment>
<dbReference type="SUPFAM" id="SSF53474">
    <property type="entry name" value="alpha/beta-Hydrolases"/>
    <property type="match status" value="1"/>
</dbReference>
<comment type="catalytic activity">
    <reaction evidence="34">
        <text>(2E)-octenoyl-[ACP] + NADPH + H(+) = octanoyl-[ACP] + NADP(+)</text>
        <dbReference type="Rhea" id="RHEA:41848"/>
        <dbReference type="Rhea" id="RHEA-COMP:9635"/>
        <dbReference type="Rhea" id="RHEA-COMP:9636"/>
        <dbReference type="ChEBI" id="CHEBI:15378"/>
        <dbReference type="ChEBI" id="CHEBI:57783"/>
        <dbReference type="ChEBI" id="CHEBI:58349"/>
        <dbReference type="ChEBI" id="CHEBI:78462"/>
        <dbReference type="ChEBI" id="CHEBI:78463"/>
    </reaction>
    <physiologicalReaction direction="left-to-right" evidence="34">
        <dbReference type="Rhea" id="RHEA:41849"/>
    </physiologicalReaction>
</comment>
<dbReference type="PROSITE" id="PS00012">
    <property type="entry name" value="PHOSPHOPANTETHEINE"/>
    <property type="match status" value="1"/>
</dbReference>
<dbReference type="InterPro" id="IPR042104">
    <property type="entry name" value="PKS_dehydratase_sf"/>
</dbReference>
<comment type="catalytic activity">
    <reaction evidence="38">
        <text>holo-[ACP] + acetyl-CoA = acetyl-[ACP] + CoA</text>
        <dbReference type="Rhea" id="RHEA:41788"/>
        <dbReference type="Rhea" id="RHEA-COMP:9621"/>
        <dbReference type="Rhea" id="RHEA-COMP:9685"/>
        <dbReference type="ChEBI" id="CHEBI:57287"/>
        <dbReference type="ChEBI" id="CHEBI:57288"/>
        <dbReference type="ChEBI" id="CHEBI:64479"/>
        <dbReference type="ChEBI" id="CHEBI:78446"/>
        <dbReference type="EC" id="2.3.1.38"/>
    </reaction>
    <physiologicalReaction direction="left-to-right" evidence="38">
        <dbReference type="Rhea" id="RHEA:41789"/>
    </physiologicalReaction>
</comment>
<evidence type="ECO:0000256" key="16">
    <source>
        <dbReference type="ARBA" id="ARBA00023399"/>
    </source>
</evidence>
<keyword evidence="9 55" id="KW-0012">Acyltransferase</keyword>
<dbReference type="Pfam" id="PF21089">
    <property type="entry name" value="PKS_DH_N"/>
    <property type="match status" value="1"/>
</dbReference>
<evidence type="ECO:0000256" key="38">
    <source>
        <dbReference type="ARBA" id="ARBA00048691"/>
    </source>
</evidence>
<feature type="compositionally biased region" description="Low complexity" evidence="51">
    <location>
        <begin position="550"/>
        <end position="566"/>
    </location>
</feature>
<evidence type="ECO:0000256" key="3">
    <source>
        <dbReference type="ARBA" id="ARBA00022553"/>
    </source>
</evidence>
<comment type="catalytic activity">
    <reaction evidence="37">
        <text>a 2,3-saturated acyl-[ACP] + NADP(+) = a (2E)-enoyl-[ACP] + NADPH + H(+)</text>
        <dbReference type="Rhea" id="RHEA:22564"/>
        <dbReference type="Rhea" id="RHEA-COMP:9925"/>
        <dbReference type="Rhea" id="RHEA-COMP:9926"/>
        <dbReference type="ChEBI" id="CHEBI:15378"/>
        <dbReference type="ChEBI" id="CHEBI:57783"/>
        <dbReference type="ChEBI" id="CHEBI:58349"/>
        <dbReference type="ChEBI" id="CHEBI:78784"/>
        <dbReference type="ChEBI" id="CHEBI:78785"/>
        <dbReference type="EC" id="1.3.1.39"/>
    </reaction>
    <physiologicalReaction direction="right-to-left" evidence="37">
        <dbReference type="Rhea" id="RHEA:22566"/>
    </physiologicalReaction>
</comment>
<comment type="catalytic activity">
    <reaction evidence="12">
        <text>(3R)-hydroxyhexanoyl-[ACP] = (2E)-hexenoyl-[ACP] + H2O</text>
        <dbReference type="Rhea" id="RHEA:41828"/>
        <dbReference type="Rhea" id="RHEA-COMP:9630"/>
        <dbReference type="Rhea" id="RHEA-COMP:9631"/>
        <dbReference type="ChEBI" id="CHEBI:15377"/>
        <dbReference type="ChEBI" id="CHEBI:78457"/>
        <dbReference type="ChEBI" id="CHEBI:78458"/>
    </reaction>
    <physiologicalReaction direction="left-to-right" evidence="12">
        <dbReference type="Rhea" id="RHEA:41829"/>
    </physiologicalReaction>
</comment>
<evidence type="ECO:0000256" key="19">
    <source>
        <dbReference type="ARBA" id="ARBA00023442"/>
    </source>
</evidence>
<proteinExistence type="predicted"/>
<dbReference type="Gene3D" id="3.90.180.10">
    <property type="entry name" value="Medium-chain alcohol dehydrogenases, catalytic domain"/>
    <property type="match status" value="1"/>
</dbReference>
<comment type="catalytic activity">
    <reaction evidence="49">
        <text>octanoyl-[ACP] + malonyl-[ACP] + H(+) = 3-oxodecanoyl-[ACP] + holo-[ACP] + CO2</text>
        <dbReference type="Rhea" id="RHEA:41852"/>
        <dbReference type="Rhea" id="RHEA-COMP:9623"/>
        <dbReference type="Rhea" id="RHEA-COMP:9636"/>
        <dbReference type="Rhea" id="RHEA-COMP:9637"/>
        <dbReference type="Rhea" id="RHEA-COMP:9685"/>
        <dbReference type="ChEBI" id="CHEBI:15378"/>
        <dbReference type="ChEBI" id="CHEBI:16526"/>
        <dbReference type="ChEBI" id="CHEBI:64479"/>
        <dbReference type="ChEBI" id="CHEBI:78449"/>
        <dbReference type="ChEBI" id="CHEBI:78463"/>
        <dbReference type="ChEBI" id="CHEBI:78464"/>
    </reaction>
    <physiologicalReaction direction="left-to-right" evidence="49">
        <dbReference type="Rhea" id="RHEA:41853"/>
    </physiologicalReaction>
</comment>
<evidence type="ECO:0000256" key="6">
    <source>
        <dbReference type="ARBA" id="ARBA00022898"/>
    </source>
</evidence>
<dbReference type="SMART" id="SM00824">
    <property type="entry name" value="PKS_TE"/>
    <property type="match status" value="1"/>
</dbReference>
<comment type="catalytic activity">
    <reaction evidence="30">
        <text>acetyl-[ACP] + malonyl-[ACP] + H(+) = 3-oxobutanoyl-[ACP] + holo-[ACP] + CO2</text>
        <dbReference type="Rhea" id="RHEA:41800"/>
        <dbReference type="Rhea" id="RHEA-COMP:9621"/>
        <dbReference type="Rhea" id="RHEA-COMP:9623"/>
        <dbReference type="Rhea" id="RHEA-COMP:9625"/>
        <dbReference type="Rhea" id="RHEA-COMP:9685"/>
        <dbReference type="ChEBI" id="CHEBI:15378"/>
        <dbReference type="ChEBI" id="CHEBI:16526"/>
        <dbReference type="ChEBI" id="CHEBI:64479"/>
        <dbReference type="ChEBI" id="CHEBI:78446"/>
        <dbReference type="ChEBI" id="CHEBI:78449"/>
        <dbReference type="ChEBI" id="CHEBI:78450"/>
    </reaction>
    <physiologicalReaction direction="left-to-right" evidence="30">
        <dbReference type="Rhea" id="RHEA:41801"/>
    </physiologicalReaction>
</comment>
<comment type="catalytic activity">
    <reaction evidence="11">
        <text>(3R)-hydroxydodecanoyl-[ACP] = (2E)-dodecenoyl-[ACP] + H2O</text>
        <dbReference type="Rhea" id="RHEA:41876"/>
        <dbReference type="Rhea" id="RHEA-COMP:9642"/>
        <dbReference type="Rhea" id="RHEA-COMP:9643"/>
        <dbReference type="ChEBI" id="CHEBI:15377"/>
        <dbReference type="ChEBI" id="CHEBI:78470"/>
        <dbReference type="ChEBI" id="CHEBI:78472"/>
    </reaction>
    <physiologicalReaction direction="left-to-right" evidence="11">
        <dbReference type="Rhea" id="RHEA:41877"/>
    </physiologicalReaction>
</comment>
<evidence type="ECO:0000256" key="43">
    <source>
        <dbReference type="ARBA" id="ARBA00049171"/>
    </source>
</evidence>
<dbReference type="SUPFAM" id="SSF47336">
    <property type="entry name" value="ACP-like"/>
    <property type="match status" value="1"/>
</dbReference>
<evidence type="ECO:0000259" key="52">
    <source>
        <dbReference type="PROSITE" id="PS50075"/>
    </source>
</evidence>
<comment type="catalytic activity">
    <reaction evidence="41">
        <text>(2E)-octadecenoyl-[ACP] + NADPH + H(+) = octadecanoyl-[ACP] + NADP(+)</text>
        <dbReference type="Rhea" id="RHEA:41928"/>
        <dbReference type="Rhea" id="RHEA-COMP:9655"/>
        <dbReference type="Rhea" id="RHEA-COMP:9656"/>
        <dbReference type="ChEBI" id="CHEBI:15378"/>
        <dbReference type="ChEBI" id="CHEBI:57783"/>
        <dbReference type="ChEBI" id="CHEBI:58349"/>
        <dbReference type="ChEBI" id="CHEBI:78489"/>
        <dbReference type="ChEBI" id="CHEBI:78495"/>
    </reaction>
    <physiologicalReaction direction="left-to-right" evidence="41">
        <dbReference type="Rhea" id="RHEA:41929"/>
    </physiologicalReaction>
</comment>
<comment type="catalytic activity">
    <reaction evidence="42">
        <text>decanoyl-[ACP] + malonyl-[ACP] + H(+) = 3-oxododecanoyl-[ACP] + holo-[ACP] + CO2</text>
        <dbReference type="Rhea" id="RHEA:41868"/>
        <dbReference type="Rhea" id="RHEA-COMP:9623"/>
        <dbReference type="Rhea" id="RHEA-COMP:9640"/>
        <dbReference type="Rhea" id="RHEA-COMP:9641"/>
        <dbReference type="Rhea" id="RHEA-COMP:9685"/>
        <dbReference type="ChEBI" id="CHEBI:15378"/>
        <dbReference type="ChEBI" id="CHEBI:16526"/>
        <dbReference type="ChEBI" id="CHEBI:64479"/>
        <dbReference type="ChEBI" id="CHEBI:78449"/>
        <dbReference type="ChEBI" id="CHEBI:78468"/>
        <dbReference type="ChEBI" id="CHEBI:78469"/>
    </reaction>
    <physiologicalReaction direction="left-to-right" evidence="42">
        <dbReference type="Rhea" id="RHEA:41869"/>
    </physiologicalReaction>
</comment>
<dbReference type="CDD" id="cd05195">
    <property type="entry name" value="enoyl_red"/>
    <property type="match status" value="1"/>
</dbReference>
<dbReference type="InterPro" id="IPR032821">
    <property type="entry name" value="PKS_assoc"/>
</dbReference>
<dbReference type="PANTHER" id="PTHR43775">
    <property type="entry name" value="FATTY ACID SYNTHASE"/>
    <property type="match status" value="1"/>
</dbReference>
<feature type="active site" description="Proton acceptor; for dehydratase activity" evidence="50">
    <location>
        <position position="986"/>
    </location>
</feature>
<dbReference type="SUPFAM" id="SSF50129">
    <property type="entry name" value="GroES-like"/>
    <property type="match status" value="1"/>
</dbReference>
<dbReference type="Gene3D" id="3.40.50.720">
    <property type="entry name" value="NAD(P)-binding Rossmann-like Domain"/>
    <property type="match status" value="1"/>
</dbReference>
<comment type="catalytic activity">
    <reaction evidence="36">
        <text>3-oxohexanoyl-[ACP] + NADPH + H(+) = (3R)-hydroxyhexanoyl-[ACP] + NADP(+)</text>
        <dbReference type="Rhea" id="RHEA:41824"/>
        <dbReference type="Rhea" id="RHEA-COMP:9629"/>
        <dbReference type="Rhea" id="RHEA-COMP:9630"/>
        <dbReference type="ChEBI" id="CHEBI:15378"/>
        <dbReference type="ChEBI" id="CHEBI:57783"/>
        <dbReference type="ChEBI" id="CHEBI:58349"/>
        <dbReference type="ChEBI" id="CHEBI:78456"/>
        <dbReference type="ChEBI" id="CHEBI:78457"/>
    </reaction>
    <physiologicalReaction direction="left-to-right" evidence="36">
        <dbReference type="Rhea" id="RHEA:41825"/>
    </physiologicalReaction>
</comment>
<comment type="catalytic activity">
    <reaction evidence="17">
        <text>(3R)-hydroxyhexadecanoyl-[ACP] = (2E)-hexadecenoyl-[ACP] + H2O</text>
        <dbReference type="Rhea" id="RHEA:41908"/>
        <dbReference type="Rhea" id="RHEA-COMP:9650"/>
        <dbReference type="Rhea" id="RHEA-COMP:9651"/>
        <dbReference type="ChEBI" id="CHEBI:15377"/>
        <dbReference type="ChEBI" id="CHEBI:78480"/>
        <dbReference type="ChEBI" id="CHEBI:78481"/>
    </reaction>
    <physiologicalReaction direction="left-to-right" evidence="17">
        <dbReference type="Rhea" id="RHEA:41909"/>
    </physiologicalReaction>
</comment>
<keyword evidence="4" id="KW-0808">Transferase</keyword>
<dbReference type="Proteomes" id="UP001596074">
    <property type="component" value="Unassembled WGS sequence"/>
</dbReference>
<dbReference type="InterPro" id="IPR001227">
    <property type="entry name" value="Ac_transferase_dom_sf"/>
</dbReference>
<dbReference type="InterPro" id="IPR001031">
    <property type="entry name" value="Thioesterase"/>
</dbReference>
<comment type="catalytic activity">
    <reaction evidence="28">
        <text>(2E)-hexenoyl-[ACP] + NADPH + H(+) = hexanoyl-[ACP] + NADP(+)</text>
        <dbReference type="Rhea" id="RHEA:41832"/>
        <dbReference type="Rhea" id="RHEA-COMP:9631"/>
        <dbReference type="Rhea" id="RHEA-COMP:9632"/>
        <dbReference type="ChEBI" id="CHEBI:15378"/>
        <dbReference type="ChEBI" id="CHEBI:57783"/>
        <dbReference type="ChEBI" id="CHEBI:58349"/>
        <dbReference type="ChEBI" id="CHEBI:78458"/>
        <dbReference type="ChEBI" id="CHEBI:78459"/>
    </reaction>
    <physiologicalReaction direction="left-to-right" evidence="28">
        <dbReference type="Rhea" id="RHEA:41833"/>
    </physiologicalReaction>
</comment>
<evidence type="ECO:0000256" key="2">
    <source>
        <dbReference type="ARBA" id="ARBA00022450"/>
    </source>
</evidence>
<dbReference type="SUPFAM" id="SSF51735">
    <property type="entry name" value="NAD(P)-binding Rossmann-fold domains"/>
    <property type="match status" value="3"/>
</dbReference>
<dbReference type="SUPFAM" id="SSF52151">
    <property type="entry name" value="FabD/lysophospholipase-like"/>
    <property type="match status" value="1"/>
</dbReference>
<comment type="catalytic activity">
    <reaction evidence="31">
        <text>hexadecanoyl-[ACP] + malonyl-[ACP] + H(+) = 3-oxooctadecanoyl-[ACP] + holo-[ACP] + CO2</text>
        <dbReference type="Rhea" id="RHEA:41916"/>
        <dbReference type="Rhea" id="RHEA-COMP:9623"/>
        <dbReference type="Rhea" id="RHEA-COMP:9652"/>
        <dbReference type="Rhea" id="RHEA-COMP:9653"/>
        <dbReference type="Rhea" id="RHEA-COMP:9685"/>
        <dbReference type="ChEBI" id="CHEBI:15378"/>
        <dbReference type="ChEBI" id="CHEBI:16526"/>
        <dbReference type="ChEBI" id="CHEBI:64479"/>
        <dbReference type="ChEBI" id="CHEBI:78449"/>
        <dbReference type="ChEBI" id="CHEBI:78483"/>
        <dbReference type="ChEBI" id="CHEBI:78487"/>
    </reaction>
    <physiologicalReaction direction="left-to-right" evidence="31">
        <dbReference type="Rhea" id="RHEA:41917"/>
    </physiologicalReaction>
</comment>
<dbReference type="SMART" id="SM00829">
    <property type="entry name" value="PKS_ER"/>
    <property type="match status" value="1"/>
</dbReference>
<dbReference type="Gene3D" id="3.40.50.1820">
    <property type="entry name" value="alpha/beta hydrolase"/>
    <property type="match status" value="1"/>
</dbReference>
<evidence type="ECO:0000256" key="36">
    <source>
        <dbReference type="ARBA" id="ARBA00048571"/>
    </source>
</evidence>
<evidence type="ECO:0000259" key="53">
    <source>
        <dbReference type="PROSITE" id="PS52004"/>
    </source>
</evidence>
<dbReference type="Pfam" id="PF00550">
    <property type="entry name" value="PP-binding"/>
    <property type="match status" value="1"/>
</dbReference>
<dbReference type="SMART" id="SM00822">
    <property type="entry name" value="PKS_KR"/>
    <property type="match status" value="1"/>
</dbReference>
<evidence type="ECO:0000256" key="7">
    <source>
        <dbReference type="ARBA" id="ARBA00023239"/>
    </source>
</evidence>
<dbReference type="InterPro" id="IPR016036">
    <property type="entry name" value="Malonyl_transacylase_ACP-bd"/>
</dbReference>
<dbReference type="InterPro" id="IPR014031">
    <property type="entry name" value="Ketoacyl_synth_C"/>
</dbReference>
<dbReference type="RefSeq" id="WP_378280434.1">
    <property type="nucleotide sequence ID" value="NZ_JBHSON010000004.1"/>
</dbReference>
<dbReference type="SUPFAM" id="SSF55048">
    <property type="entry name" value="Probable ACP-binding domain of malonyl-CoA ACP transacylase"/>
    <property type="match status" value="1"/>
</dbReference>
<evidence type="ECO:0000259" key="54">
    <source>
        <dbReference type="PROSITE" id="PS52019"/>
    </source>
</evidence>
<evidence type="ECO:0000256" key="9">
    <source>
        <dbReference type="ARBA" id="ARBA00023315"/>
    </source>
</evidence>
<evidence type="ECO:0000256" key="29">
    <source>
        <dbReference type="ARBA" id="ARBA00047953"/>
    </source>
</evidence>
<dbReference type="InterPro" id="IPR006162">
    <property type="entry name" value="Ppantetheine_attach_site"/>
</dbReference>
<dbReference type="InterPro" id="IPR020843">
    <property type="entry name" value="ER"/>
</dbReference>
<dbReference type="InterPro" id="IPR036291">
    <property type="entry name" value="NAD(P)-bd_dom_sf"/>
</dbReference>
<evidence type="ECO:0000256" key="23">
    <source>
        <dbReference type="ARBA" id="ARBA00047440"/>
    </source>
</evidence>
<dbReference type="InterPro" id="IPR013968">
    <property type="entry name" value="PKS_KR"/>
</dbReference>
<dbReference type="InterPro" id="IPR016039">
    <property type="entry name" value="Thiolase-like"/>
</dbReference>
<dbReference type="InterPro" id="IPR011032">
    <property type="entry name" value="GroES-like_sf"/>
</dbReference>
<dbReference type="InterPro" id="IPR020841">
    <property type="entry name" value="PKS_Beta-ketoAc_synthase_dom"/>
</dbReference>
<dbReference type="InterPro" id="IPR049552">
    <property type="entry name" value="PKS_DH_N"/>
</dbReference>
<dbReference type="InterPro" id="IPR036736">
    <property type="entry name" value="ACP-like_sf"/>
</dbReference>
<keyword evidence="56" id="KW-1185">Reference proteome</keyword>
<dbReference type="Pfam" id="PF00109">
    <property type="entry name" value="ketoacyl-synt"/>
    <property type="match status" value="1"/>
</dbReference>
<gene>
    <name evidence="55" type="ORF">ACFPZN_04585</name>
</gene>
<dbReference type="Gene3D" id="3.40.47.10">
    <property type="match status" value="1"/>
</dbReference>
<feature type="region of interest" description="Disordered" evidence="51">
    <location>
        <begin position="1263"/>
        <end position="1288"/>
    </location>
</feature>
<evidence type="ECO:0000256" key="48">
    <source>
        <dbReference type="ARBA" id="ARBA00049521"/>
    </source>
</evidence>
<evidence type="ECO:0000256" key="12">
    <source>
        <dbReference type="ARBA" id="ARBA00023373"/>
    </source>
</evidence>
<comment type="catalytic activity">
    <reaction evidence="46">
        <text>3-oxooctanoyl-[ACP] + NADPH + H(+) = (3R)-hydroxyoctanoyl-[ACP] + NADP(+)</text>
        <dbReference type="Rhea" id="RHEA:41840"/>
        <dbReference type="Rhea" id="RHEA-COMP:9633"/>
        <dbReference type="Rhea" id="RHEA-COMP:9634"/>
        <dbReference type="ChEBI" id="CHEBI:15378"/>
        <dbReference type="ChEBI" id="CHEBI:57783"/>
        <dbReference type="ChEBI" id="CHEBI:58349"/>
        <dbReference type="ChEBI" id="CHEBI:78460"/>
        <dbReference type="ChEBI" id="CHEBI:78461"/>
    </reaction>
    <physiologicalReaction direction="left-to-right" evidence="46">
        <dbReference type="Rhea" id="RHEA:41841"/>
    </physiologicalReaction>
</comment>
<dbReference type="SMART" id="SM00827">
    <property type="entry name" value="PKS_AT"/>
    <property type="match status" value="1"/>
</dbReference>
<dbReference type="PROSITE" id="PS52019">
    <property type="entry name" value="PKS_MFAS_DH"/>
    <property type="match status" value="1"/>
</dbReference>
<dbReference type="Gene3D" id="3.30.70.3290">
    <property type="match status" value="1"/>
</dbReference>
<protein>
    <submittedName>
        <fullName evidence="55">Acyltransferase domain-containing protein</fullName>
    </submittedName>
</protein>
<keyword evidence="6" id="KW-0663">Pyridoxal phosphate</keyword>
<evidence type="ECO:0000313" key="55">
    <source>
        <dbReference type="EMBL" id="MFC5744888.1"/>
    </source>
</evidence>
<feature type="domain" description="PKS/mFAS DH" evidence="54">
    <location>
        <begin position="955"/>
        <end position="1244"/>
    </location>
</feature>
<evidence type="ECO:0000256" key="18">
    <source>
        <dbReference type="ARBA" id="ARBA00023402"/>
    </source>
</evidence>
<dbReference type="Gene3D" id="1.10.1200.10">
    <property type="entry name" value="ACP-like"/>
    <property type="match status" value="1"/>
</dbReference>
<evidence type="ECO:0000256" key="40">
    <source>
        <dbReference type="ARBA" id="ARBA00048935"/>
    </source>
</evidence>
<dbReference type="InterPro" id="IPR049551">
    <property type="entry name" value="PKS_DH_C"/>
</dbReference>
<dbReference type="InterPro" id="IPR020806">
    <property type="entry name" value="PKS_PP-bd"/>
</dbReference>
<comment type="caution">
    <text evidence="55">The sequence shown here is derived from an EMBL/GenBank/DDBJ whole genome shotgun (WGS) entry which is preliminary data.</text>
</comment>
<comment type="catalytic activity">
    <reaction evidence="14">
        <text>a (3R)-hydroxyacyl-[ACP] = a (2E)-enoyl-[ACP] + H2O</text>
        <dbReference type="Rhea" id="RHEA:13097"/>
        <dbReference type="Rhea" id="RHEA-COMP:9925"/>
        <dbReference type="Rhea" id="RHEA-COMP:9945"/>
        <dbReference type="ChEBI" id="CHEBI:15377"/>
        <dbReference type="ChEBI" id="CHEBI:78784"/>
        <dbReference type="ChEBI" id="CHEBI:78827"/>
        <dbReference type="EC" id="4.2.1.59"/>
    </reaction>
    <physiologicalReaction direction="left-to-right" evidence="14">
        <dbReference type="Rhea" id="RHEA:13098"/>
    </physiologicalReaction>
</comment>
<name>A0ABW0ZQU1_9ACTN</name>
<dbReference type="InterPro" id="IPR029058">
    <property type="entry name" value="AB_hydrolase_fold"/>
</dbReference>
<dbReference type="Pfam" id="PF14765">
    <property type="entry name" value="PS-DH"/>
    <property type="match status" value="1"/>
</dbReference>
<evidence type="ECO:0000256" key="51">
    <source>
        <dbReference type="SAM" id="MobiDB-lite"/>
    </source>
</evidence>
<dbReference type="SUPFAM" id="SSF53901">
    <property type="entry name" value="Thiolase-like"/>
    <property type="match status" value="1"/>
</dbReference>
<feature type="region of interest" description="Disordered" evidence="51">
    <location>
        <begin position="528"/>
        <end position="582"/>
    </location>
</feature>
<feature type="region of interest" description="C-terminal hotdog fold" evidence="50">
    <location>
        <begin position="1102"/>
        <end position="1244"/>
    </location>
</feature>
<comment type="catalytic activity">
    <reaction evidence="24">
        <text>tetradecanoyl-[ACP] + malonyl-[ACP] + H(+) = 3-oxohexadecanoyl-[ACP] + holo-[ACP] + CO2</text>
        <dbReference type="Rhea" id="RHEA:41900"/>
        <dbReference type="Rhea" id="RHEA-COMP:9623"/>
        <dbReference type="Rhea" id="RHEA-COMP:9648"/>
        <dbReference type="Rhea" id="RHEA-COMP:9649"/>
        <dbReference type="Rhea" id="RHEA-COMP:9685"/>
        <dbReference type="ChEBI" id="CHEBI:15378"/>
        <dbReference type="ChEBI" id="CHEBI:16526"/>
        <dbReference type="ChEBI" id="CHEBI:64479"/>
        <dbReference type="ChEBI" id="CHEBI:78449"/>
        <dbReference type="ChEBI" id="CHEBI:78477"/>
        <dbReference type="ChEBI" id="CHEBI:78478"/>
    </reaction>
    <physiologicalReaction direction="left-to-right" evidence="24">
        <dbReference type="Rhea" id="RHEA:41901"/>
    </physiologicalReaction>
</comment>
<evidence type="ECO:0000256" key="46">
    <source>
        <dbReference type="ARBA" id="ARBA00049422"/>
    </source>
</evidence>
<keyword evidence="2" id="KW-0596">Phosphopantetheine</keyword>
<comment type="catalytic activity">
    <reaction evidence="33">
        <text>tetradecanoyl-[ACP] + H2O = tetradecanoate + holo-[ACP] + H(+)</text>
        <dbReference type="Rhea" id="RHEA:30123"/>
        <dbReference type="Rhea" id="RHEA-COMP:9648"/>
        <dbReference type="Rhea" id="RHEA-COMP:9685"/>
        <dbReference type="ChEBI" id="CHEBI:15377"/>
        <dbReference type="ChEBI" id="CHEBI:15378"/>
        <dbReference type="ChEBI" id="CHEBI:30807"/>
        <dbReference type="ChEBI" id="CHEBI:64479"/>
        <dbReference type="ChEBI" id="CHEBI:78477"/>
        <dbReference type="EC" id="3.1.2.14"/>
    </reaction>
    <physiologicalReaction direction="left-to-right" evidence="33">
        <dbReference type="Rhea" id="RHEA:30124"/>
    </physiologicalReaction>
</comment>
<evidence type="ECO:0000256" key="28">
    <source>
        <dbReference type="ARBA" id="ARBA00047897"/>
    </source>
</evidence>
<evidence type="ECO:0000256" key="13">
    <source>
        <dbReference type="ARBA" id="ARBA00023388"/>
    </source>
</evidence>
<dbReference type="Gene3D" id="3.10.129.110">
    <property type="entry name" value="Polyketide synthase dehydratase"/>
    <property type="match status" value="1"/>
</dbReference>
<comment type="function">
    <text evidence="19">Fatty acid synthetase is a multifunctional enzyme that catalyzes the de novo biosynthesis of long-chain saturated fatty acids starting from acetyl-CoA and malonyl-CoA in the presence of NADPH. This multifunctional protein contains 7 catalytic activities and a site for the binding of the prosthetic group 4'-phosphopantetheine of the acyl carrier protein ([ACP]) domain.</text>
</comment>
<comment type="catalytic activity">
    <reaction evidence="44">
        <text>3-oxododecanoyl-[ACP] + NADPH + H(+) = (3R)-hydroxydodecanoyl-[ACP] + NADP(+)</text>
        <dbReference type="Rhea" id="RHEA:41872"/>
        <dbReference type="Rhea" id="RHEA-COMP:9641"/>
        <dbReference type="Rhea" id="RHEA-COMP:9642"/>
        <dbReference type="ChEBI" id="CHEBI:15378"/>
        <dbReference type="ChEBI" id="CHEBI:57783"/>
        <dbReference type="ChEBI" id="CHEBI:58349"/>
        <dbReference type="ChEBI" id="CHEBI:78469"/>
        <dbReference type="ChEBI" id="CHEBI:78470"/>
    </reaction>
    <physiologicalReaction direction="left-to-right" evidence="44">
        <dbReference type="Rhea" id="RHEA:41873"/>
    </physiologicalReaction>
</comment>
<comment type="catalytic activity">
    <reaction evidence="32">
        <text>(2E)-dodecenoyl-[ACP] + NADPH + H(+) = dodecanoyl-[ACP] + NADP(+)</text>
        <dbReference type="Rhea" id="RHEA:41880"/>
        <dbReference type="Rhea" id="RHEA-COMP:9643"/>
        <dbReference type="Rhea" id="RHEA-COMP:9644"/>
        <dbReference type="ChEBI" id="CHEBI:15378"/>
        <dbReference type="ChEBI" id="CHEBI:57783"/>
        <dbReference type="ChEBI" id="CHEBI:58349"/>
        <dbReference type="ChEBI" id="CHEBI:65264"/>
        <dbReference type="ChEBI" id="CHEBI:78472"/>
    </reaction>
    <physiologicalReaction direction="left-to-right" evidence="32">
        <dbReference type="Rhea" id="RHEA:41881"/>
    </physiologicalReaction>
</comment>
<feature type="domain" description="Carrier" evidence="52">
    <location>
        <begin position="2018"/>
        <end position="2096"/>
    </location>
</feature>
<evidence type="ECO:0000256" key="10">
    <source>
        <dbReference type="ARBA" id="ARBA00023332"/>
    </source>
</evidence>
<comment type="catalytic activity">
    <reaction evidence="45">
        <text>3-oxohexadecanoyl-[ACP] + NADPH + H(+) = (3R)-hydroxyhexadecanoyl-[ACP] + NADP(+)</text>
        <dbReference type="Rhea" id="RHEA:41904"/>
        <dbReference type="Rhea" id="RHEA-COMP:9649"/>
        <dbReference type="Rhea" id="RHEA-COMP:9650"/>
        <dbReference type="ChEBI" id="CHEBI:15378"/>
        <dbReference type="ChEBI" id="CHEBI:57783"/>
        <dbReference type="ChEBI" id="CHEBI:58349"/>
        <dbReference type="ChEBI" id="CHEBI:78478"/>
        <dbReference type="ChEBI" id="CHEBI:78480"/>
    </reaction>
    <physiologicalReaction direction="left-to-right" evidence="45">
        <dbReference type="Rhea" id="RHEA:41905"/>
    </physiologicalReaction>
</comment>
<evidence type="ECO:0000256" key="27">
    <source>
        <dbReference type="ARBA" id="ARBA00047810"/>
    </source>
</evidence>
<comment type="catalytic activity">
    <reaction evidence="22">
        <text>a (3R)-hydroxyacyl-[ACP] + NADP(+) = a 3-oxoacyl-[ACP] + NADPH + H(+)</text>
        <dbReference type="Rhea" id="RHEA:17397"/>
        <dbReference type="Rhea" id="RHEA-COMP:9916"/>
        <dbReference type="Rhea" id="RHEA-COMP:9945"/>
        <dbReference type="ChEBI" id="CHEBI:15378"/>
        <dbReference type="ChEBI" id="CHEBI:57783"/>
        <dbReference type="ChEBI" id="CHEBI:58349"/>
        <dbReference type="ChEBI" id="CHEBI:78776"/>
        <dbReference type="ChEBI" id="CHEBI:78827"/>
        <dbReference type="EC" id="1.1.1.100"/>
    </reaction>
    <physiologicalReaction direction="right-to-left" evidence="22">
        <dbReference type="Rhea" id="RHEA:17399"/>
    </physiologicalReaction>
</comment>
<comment type="catalytic activity">
    <reaction evidence="21">
        <text>hexanoyl-[ACP] + malonyl-[ACP] + H(+) = 3-oxooctanoyl-[ACP] + holo-[ACP] + CO2</text>
        <dbReference type="Rhea" id="RHEA:41836"/>
        <dbReference type="Rhea" id="RHEA-COMP:9623"/>
        <dbReference type="Rhea" id="RHEA-COMP:9632"/>
        <dbReference type="Rhea" id="RHEA-COMP:9633"/>
        <dbReference type="Rhea" id="RHEA-COMP:9685"/>
        <dbReference type="ChEBI" id="CHEBI:15378"/>
        <dbReference type="ChEBI" id="CHEBI:16526"/>
        <dbReference type="ChEBI" id="CHEBI:64479"/>
        <dbReference type="ChEBI" id="CHEBI:78449"/>
        <dbReference type="ChEBI" id="CHEBI:78459"/>
        <dbReference type="ChEBI" id="CHEBI:78460"/>
    </reaction>
    <physiologicalReaction direction="left-to-right" evidence="21">
        <dbReference type="Rhea" id="RHEA:41837"/>
    </physiologicalReaction>
</comment>
<evidence type="ECO:0000256" key="50">
    <source>
        <dbReference type="PROSITE-ProRule" id="PRU01363"/>
    </source>
</evidence>
<evidence type="ECO:0000256" key="8">
    <source>
        <dbReference type="ARBA" id="ARBA00023268"/>
    </source>
</evidence>
<evidence type="ECO:0000256" key="15">
    <source>
        <dbReference type="ARBA" id="ARBA00023398"/>
    </source>
</evidence>
<evidence type="ECO:0000256" key="17">
    <source>
        <dbReference type="ARBA" id="ARBA00023401"/>
    </source>
</evidence>
<dbReference type="CDD" id="cd08956">
    <property type="entry name" value="KR_3_FAS_SDR_x"/>
    <property type="match status" value="1"/>
</dbReference>
<feature type="region of interest" description="Disordered" evidence="51">
    <location>
        <begin position="2097"/>
        <end position="2118"/>
    </location>
</feature>
<evidence type="ECO:0000256" key="41">
    <source>
        <dbReference type="ARBA" id="ARBA00049019"/>
    </source>
</evidence>
<dbReference type="InterPro" id="IPR009081">
    <property type="entry name" value="PP-bd_ACP"/>
</dbReference>
<comment type="catalytic activity">
    <reaction evidence="26">
        <text>dodecanoyl-[ACP] + malonyl-[ACP] + H(+) = 3-oxotetradecanoyl-[ACP] + holo-[ACP] + CO2</text>
        <dbReference type="Rhea" id="RHEA:41884"/>
        <dbReference type="Rhea" id="RHEA-COMP:9623"/>
        <dbReference type="Rhea" id="RHEA-COMP:9644"/>
        <dbReference type="Rhea" id="RHEA-COMP:9645"/>
        <dbReference type="Rhea" id="RHEA-COMP:9685"/>
        <dbReference type="ChEBI" id="CHEBI:15378"/>
        <dbReference type="ChEBI" id="CHEBI:16526"/>
        <dbReference type="ChEBI" id="CHEBI:64479"/>
        <dbReference type="ChEBI" id="CHEBI:65264"/>
        <dbReference type="ChEBI" id="CHEBI:78449"/>
        <dbReference type="ChEBI" id="CHEBI:78473"/>
    </reaction>
    <physiologicalReaction direction="left-to-right" evidence="26">
        <dbReference type="Rhea" id="RHEA:41885"/>
    </physiologicalReaction>
</comment>
<dbReference type="SMART" id="SM00826">
    <property type="entry name" value="PKS_DH"/>
    <property type="match status" value="1"/>
</dbReference>
<evidence type="ECO:0000256" key="22">
    <source>
        <dbReference type="ARBA" id="ARBA00047400"/>
    </source>
</evidence>
<dbReference type="Pfam" id="PF08659">
    <property type="entry name" value="KR"/>
    <property type="match status" value="1"/>
</dbReference>
<dbReference type="InterPro" id="IPR057326">
    <property type="entry name" value="KR_dom"/>
</dbReference>
<evidence type="ECO:0000256" key="14">
    <source>
        <dbReference type="ARBA" id="ARBA00023394"/>
    </source>
</evidence>
<feature type="compositionally biased region" description="Gly residues" evidence="51">
    <location>
        <begin position="1268"/>
        <end position="1278"/>
    </location>
</feature>
<sequence>MSPARPEPIAICGMACRLPGDTDTPEALWRLLEEGRHVATDLPADRGWDLNALYDPAPDAEGKTYVRKGGFLGDVAGFDPGFFGIPPREAEAMDPQQRLVLETAWEACEHARLDPATLRGSSTGVYVGAYDSRYPDAGDLGAGNVYGGLGLAISIIAGRIAYVMGLHGPALVVDTSCSSALTALHLAVQALRAGECESAIAAGVSVIAGPRFLIDFSTIRALASDGRCKAFDESADGFCPSEGAVALLLMPLSRARATGRPVLAVIRGTALNEDGTGTGFTVPNGAAQEKAIGLALADAGLAPADVDLVEAHGTGTPVGDPIEAGSLISAYGAHRPASSPLWIGSLKSNIGHTQAVAGLAGVAKVVLALRNETMPRTLHIERPNPAVDWSSGTVRPLVEPRPWRTNGRPRRAGVLAYGISGTNTHIIVEEAPPSDASAGQDDAPGGVTGPARVWLGAPPAVWTVSGKSPEAVAAQAARLGEHVRARPDLKAGDVGWSLLATRTAFEHRAAVVAGDRDALLDGLDRLARGETGPDVLTGTVPARGTDPDTDPAAADPAGDATDATDAPGGGTQDDGVPATAPSVRPAGPVLVFPGQGAQWAGMAAGLMDSSPVFAAAMERCAKALQPWIGFDLLETVRDAGAPGFERAEVVQPALFAMYVSLAELWRAHGVTPAAVIGHSQGEIAAAYVAGALSLADAARVVALRSRALAPLAGRGAMASVGLGAEDAAKLAEPWQGRIEVAVVNGPAATVLAGPADDVRELLELCEQRGVWAQRVPVDYASHCAQIEPARDRILADLDGVEPLPPLVPMYSTLTGGPLEDRPLDAAYWYDGLRNPVRFAAAAEAALADGHRLFIEVSPHPVLAAPLTDVLSAADTGDAGTAVVATLRREEGGPDRFAAALAQAHLGGAAVDFGPLFPGAREVDLPTYAFQRRRFWPKPYRGTAGTAAGGQRASSHPMLGAEIELPDGGLMLTGRLVLSQFPWLVDHTVHDAVLFPGLGMIELLTHAGDRVGCDTLENVSIHAFLTLPADQPVELQIAVSSADPQGSRDVVLRSRPHNAPPGQPWTEHADAVLSDSATLAAAGAAVHPPVAEQQQGPWPPEGAEPIPLDGFYDHLLERGHGFGPTYQNLTAAWRRGDTLYGEVSLRASVDEQDASGIDPEGYIVHPTLLDSAMHPLLSGLTHDGGMAPRAIASVRMLASGATSMRTTLTPTGPNQVTAALHDTAGRPVAVVTDLRGMLVSHQEIRDALRGPDLGYRLDWKPVSLPETAPGGGEGDGLGGHPTPAEARAAVAGGAAAPPVIVLDQRSEPSTDVAAEPVHRRTEHLLGVLQDFLADPALAESRLAVITRGAQVTGEDPTLDRVGDLPGAALWGLVRASQLEYPGRLQLIDLDGRSGAAPPATLPAALASTEPQLALREGRALVPRLVAAATSEILTLPDGLEPWRLQATGGDDAVQLVPAPELRRPLDPGQVRVRVEAAGLGRPDGAGGSLGFEVAGVVDEVAPDITDLIPGERVMVAQAPGAGDEPDGLASLLSTERRLVLPVPPAWTPEQAAASPAAYLSAHDGLVRLAGVRAGSRVLVDVAAGIGLATVQLARALGAQVYALAEPADLDPLIEAGVPAGHVITSRGPDLEDLARAAGAIGLDAVLGRLTGEPFDAAQRLLAAGGRYVHLGTADGDGQDADAVHPSGGFSGGFDSAPPAELTALLRHGEPVPPQVTALDVRYARHALRLAAREPGGRVVLSLPRSLDPDGTVLITGGTGVLGTLLARHLVTAHGVRRLLLVSRRGPDAPGAADLAEELSGLGADVTIASCDSVDRVALAELLDGIPAEHPLTAVVHASGVLDDAALPNLTPRHLENVLRSKVDIAVNLHELTKDLPLAAFVLYSSLGGLIGNQGQANYNAANNYLDALAYHRRGEGLPAVSIPWGLWDQTSDMSATFSAAKRIRTGLRPMSTADALAALDLVLRRGQPLVVVTGVGDPAQATEAPDMLTGVLGRYARQQAHNADDAETLRHLGTLPAPERVRELLLQIRANAAAVLGYPDHGTIPADRPLREAGLDSLSVTQLRTRLTKLTGLRLPATVLMDHPVPRDLAEHLSELMEPGEPRTPTIPAPRSGEDADAAATADTGGASLARLCSRAWSAGDEDEARRLVADAVRHRPVFTAAPEARGKEPVPLARGTASPGVICLPSFIAGADAGQYEHIAARFDAERDVHVLLLPGYQDGELLPASREALLDALAQDVQECAGGRPYVLLGHSSGGALAHSLARYIQARPGTEHHTAGVVLLDTVSSIDSAVVARYNLMGRLMDRELAGHSTPDSAFTAMTAYFELFDGWAPEPSPVPTLFARAAGNTDQLTWPLPHDRDSIPGDHFTILQEHAATTADAIRAWVAGVPRDRDGAVRPQLAPLD</sequence>
<comment type="catalytic activity">
    <reaction evidence="20">
        <text>3-oxooctadecanoyl-[ACP] + NADPH + H(+) = (3R)-hydroxyoctadecanoyl-[ACP] + NADP(+)</text>
        <dbReference type="Rhea" id="RHEA:41920"/>
        <dbReference type="Rhea" id="RHEA-COMP:9653"/>
        <dbReference type="Rhea" id="RHEA-COMP:9654"/>
        <dbReference type="ChEBI" id="CHEBI:15378"/>
        <dbReference type="ChEBI" id="CHEBI:57783"/>
        <dbReference type="ChEBI" id="CHEBI:58349"/>
        <dbReference type="ChEBI" id="CHEBI:78487"/>
        <dbReference type="ChEBI" id="CHEBI:78488"/>
    </reaction>
    <physiologicalReaction direction="left-to-right" evidence="20">
        <dbReference type="Rhea" id="RHEA:41921"/>
    </physiologicalReaction>
</comment>
<dbReference type="Pfam" id="PF00698">
    <property type="entry name" value="Acyl_transf_1"/>
    <property type="match status" value="1"/>
</dbReference>
<dbReference type="Pfam" id="PF22953">
    <property type="entry name" value="SpnB_Rossmann"/>
    <property type="match status" value="1"/>
</dbReference>
<evidence type="ECO:0000256" key="39">
    <source>
        <dbReference type="ARBA" id="ARBA00048704"/>
    </source>
</evidence>
<evidence type="ECO:0000256" key="45">
    <source>
        <dbReference type="ARBA" id="ARBA00049414"/>
    </source>
</evidence>
<comment type="catalytic activity">
    <reaction evidence="35">
        <text>a fatty acyl-[ACP] + malonyl-[ACP] + H(+) = a 3-oxoacyl-[ACP] + holo-[ACP] + CO2</text>
        <dbReference type="Rhea" id="RHEA:22836"/>
        <dbReference type="Rhea" id="RHEA-COMP:9623"/>
        <dbReference type="Rhea" id="RHEA-COMP:9685"/>
        <dbReference type="Rhea" id="RHEA-COMP:9916"/>
        <dbReference type="Rhea" id="RHEA-COMP:14125"/>
        <dbReference type="ChEBI" id="CHEBI:15378"/>
        <dbReference type="ChEBI" id="CHEBI:16526"/>
        <dbReference type="ChEBI" id="CHEBI:64479"/>
        <dbReference type="ChEBI" id="CHEBI:78449"/>
        <dbReference type="ChEBI" id="CHEBI:78776"/>
        <dbReference type="ChEBI" id="CHEBI:138651"/>
        <dbReference type="EC" id="2.3.1.41"/>
    </reaction>
    <physiologicalReaction direction="left-to-right" evidence="35">
        <dbReference type="Rhea" id="RHEA:22837"/>
    </physiologicalReaction>
</comment>
<comment type="catalytic activity">
    <reaction evidence="18">
        <text>(3R)-hydroxybutanoyl-[ACP] = (2E)-butenoyl-[ACP] + H2O</text>
        <dbReference type="Rhea" id="RHEA:41808"/>
        <dbReference type="Rhea" id="RHEA-COMP:9626"/>
        <dbReference type="Rhea" id="RHEA-COMP:9627"/>
        <dbReference type="ChEBI" id="CHEBI:15377"/>
        <dbReference type="ChEBI" id="CHEBI:78451"/>
        <dbReference type="ChEBI" id="CHEBI:78453"/>
    </reaction>
    <physiologicalReaction direction="left-to-right" evidence="18">
        <dbReference type="Rhea" id="RHEA:41809"/>
    </physiologicalReaction>
</comment>
<dbReference type="Pfam" id="PF16197">
    <property type="entry name" value="KAsynt_C_assoc"/>
    <property type="match status" value="1"/>
</dbReference>
<feature type="region of interest" description="Disordered" evidence="51">
    <location>
        <begin position="1082"/>
        <end position="1103"/>
    </location>
</feature>
<dbReference type="EMBL" id="JBHSON010000004">
    <property type="protein sequence ID" value="MFC5744888.1"/>
    <property type="molecule type" value="Genomic_DNA"/>
</dbReference>
<comment type="catalytic activity">
    <reaction evidence="48">
        <text>(2E)-decenoyl-[ACP] + NADPH + H(+) = decanoyl-[ACP] + NADP(+)</text>
        <dbReference type="Rhea" id="RHEA:41864"/>
        <dbReference type="Rhea" id="RHEA-COMP:9639"/>
        <dbReference type="Rhea" id="RHEA-COMP:9640"/>
        <dbReference type="ChEBI" id="CHEBI:15378"/>
        <dbReference type="ChEBI" id="CHEBI:57783"/>
        <dbReference type="ChEBI" id="CHEBI:58349"/>
        <dbReference type="ChEBI" id="CHEBI:78467"/>
        <dbReference type="ChEBI" id="CHEBI:78468"/>
    </reaction>
    <physiologicalReaction direction="left-to-right" evidence="48">
        <dbReference type="Rhea" id="RHEA:41865"/>
    </physiologicalReaction>
</comment>
<evidence type="ECO:0000256" key="20">
    <source>
        <dbReference type="ARBA" id="ARBA00047300"/>
    </source>
</evidence>
<reference evidence="56" key="1">
    <citation type="journal article" date="2019" name="Int. J. Syst. Evol. Microbiol.">
        <title>The Global Catalogue of Microorganisms (GCM) 10K type strain sequencing project: providing services to taxonomists for standard genome sequencing and annotation.</title>
        <authorList>
            <consortium name="The Broad Institute Genomics Platform"/>
            <consortium name="The Broad Institute Genome Sequencing Center for Infectious Disease"/>
            <person name="Wu L."/>
            <person name="Ma J."/>
        </authorList>
    </citation>
    <scope>NUCLEOTIDE SEQUENCE [LARGE SCALE GENOMIC DNA]</scope>
    <source>
        <strain evidence="56">KCTC 42087</strain>
    </source>
</reference>
<evidence type="ECO:0000256" key="35">
    <source>
        <dbReference type="ARBA" id="ARBA00048506"/>
    </source>
</evidence>
<accession>A0ABW0ZQU1</accession>
<evidence type="ECO:0000256" key="21">
    <source>
        <dbReference type="ARBA" id="ARBA00047394"/>
    </source>
</evidence>
<dbReference type="InterPro" id="IPR055123">
    <property type="entry name" value="SpnB-like_Rossmann"/>
</dbReference>
<evidence type="ECO:0000256" key="49">
    <source>
        <dbReference type="ARBA" id="ARBA00049533"/>
    </source>
</evidence>
<feature type="region of interest" description="N-terminal hotdog fold" evidence="50">
    <location>
        <begin position="955"/>
        <end position="1079"/>
    </location>
</feature>
<evidence type="ECO:0000256" key="44">
    <source>
        <dbReference type="ARBA" id="ARBA00049263"/>
    </source>
</evidence>
<evidence type="ECO:0000256" key="1">
    <source>
        <dbReference type="ARBA" id="ARBA00005189"/>
    </source>
</evidence>
<organism evidence="55 56">
    <name type="scientific">Actinomadura rugatobispora</name>
    <dbReference type="NCBI Taxonomy" id="1994"/>
    <lineage>
        <taxon>Bacteria</taxon>
        <taxon>Bacillati</taxon>
        <taxon>Actinomycetota</taxon>
        <taxon>Actinomycetes</taxon>
        <taxon>Streptosporangiales</taxon>
        <taxon>Thermomonosporaceae</taxon>
        <taxon>Actinomadura</taxon>
    </lineage>
</organism>
<dbReference type="SMART" id="SM00825">
    <property type="entry name" value="PKS_KS"/>
    <property type="match status" value="1"/>
</dbReference>
<comment type="catalytic activity">
    <reaction evidence="40">
        <text>3-oxotetradecanoyl-[ACP] + NADPH + H(+) = (3R)-hydroxytetradecanoyl-[ACP] + NADP(+)</text>
        <dbReference type="Rhea" id="RHEA:41888"/>
        <dbReference type="Rhea" id="RHEA-COMP:9645"/>
        <dbReference type="Rhea" id="RHEA-COMP:9646"/>
        <dbReference type="ChEBI" id="CHEBI:15378"/>
        <dbReference type="ChEBI" id="CHEBI:57783"/>
        <dbReference type="ChEBI" id="CHEBI:58349"/>
        <dbReference type="ChEBI" id="CHEBI:78473"/>
        <dbReference type="ChEBI" id="CHEBI:78474"/>
    </reaction>
    <physiologicalReaction direction="left-to-right" evidence="40">
        <dbReference type="Rhea" id="RHEA:41889"/>
    </physiologicalReaction>
</comment>
<keyword evidence="7" id="KW-0456">Lyase</keyword>
<dbReference type="InterPro" id="IPR014043">
    <property type="entry name" value="Acyl_transferase_dom"/>
</dbReference>
<dbReference type="GO" id="GO:0016746">
    <property type="term" value="F:acyltransferase activity"/>
    <property type="evidence" value="ECO:0007669"/>
    <property type="project" value="UniProtKB-KW"/>
</dbReference>
<comment type="catalytic activity">
    <reaction evidence="23">
        <text>3-oxodecanoyl-[ACP] + NADPH + H(+) = (3R)-hydroxydecanoyl-[ACP] + NADP(+)</text>
        <dbReference type="Rhea" id="RHEA:41856"/>
        <dbReference type="Rhea" id="RHEA-COMP:9637"/>
        <dbReference type="Rhea" id="RHEA-COMP:9638"/>
        <dbReference type="ChEBI" id="CHEBI:15378"/>
        <dbReference type="ChEBI" id="CHEBI:57783"/>
        <dbReference type="ChEBI" id="CHEBI:58349"/>
        <dbReference type="ChEBI" id="CHEBI:78464"/>
        <dbReference type="ChEBI" id="CHEBI:78466"/>
    </reaction>
    <physiologicalReaction direction="left-to-right" evidence="23">
        <dbReference type="Rhea" id="RHEA:41857"/>
    </physiologicalReaction>
</comment>
<feature type="active site" description="Proton donor; for dehydratase activity" evidence="50">
    <location>
        <position position="1169"/>
    </location>
</feature>
<comment type="catalytic activity">
    <reaction evidence="16">
        <text>(3R)-hydroxyoctadecanoyl-[ACP] = (2E)-octadecenoyl-[ACP] + H2O</text>
        <dbReference type="Rhea" id="RHEA:41924"/>
        <dbReference type="Rhea" id="RHEA-COMP:9654"/>
        <dbReference type="Rhea" id="RHEA-COMP:9655"/>
        <dbReference type="ChEBI" id="CHEBI:15377"/>
        <dbReference type="ChEBI" id="CHEBI:78488"/>
        <dbReference type="ChEBI" id="CHEBI:78489"/>
    </reaction>
    <physiologicalReaction direction="left-to-right" evidence="16">
        <dbReference type="Rhea" id="RHEA:41925"/>
    </physiologicalReaction>
</comment>
<dbReference type="Gene3D" id="3.40.50.11460">
    <property type="match status" value="1"/>
</dbReference>
<evidence type="ECO:0000256" key="11">
    <source>
        <dbReference type="ARBA" id="ARBA00023351"/>
    </source>
</evidence>
<keyword evidence="5" id="KW-0702">S-nitrosylation</keyword>
<evidence type="ECO:0000256" key="47">
    <source>
        <dbReference type="ARBA" id="ARBA00049449"/>
    </source>
</evidence>
<keyword evidence="8" id="KW-0511">Multifunctional enzyme</keyword>
<evidence type="ECO:0000256" key="33">
    <source>
        <dbReference type="ARBA" id="ARBA00048289"/>
    </source>
</evidence>
<dbReference type="InterPro" id="IPR020807">
    <property type="entry name" value="PKS_DH"/>
</dbReference>
<feature type="region of interest" description="Disordered" evidence="51">
    <location>
        <begin position="1045"/>
        <end position="1066"/>
    </location>
</feature>
<comment type="catalytic activity">
    <reaction evidence="13">
        <text>(3R)-hydroxydecanoyl-[ACP] = (2E)-decenoyl-[ACP] + H2O</text>
        <dbReference type="Rhea" id="RHEA:41860"/>
        <dbReference type="Rhea" id="RHEA-COMP:9638"/>
        <dbReference type="Rhea" id="RHEA-COMP:9639"/>
        <dbReference type="ChEBI" id="CHEBI:15377"/>
        <dbReference type="ChEBI" id="CHEBI:78466"/>
        <dbReference type="ChEBI" id="CHEBI:78467"/>
    </reaction>
    <physiologicalReaction direction="left-to-right" evidence="13">
        <dbReference type="Rhea" id="RHEA:41861"/>
    </physiologicalReaction>
</comment>
<evidence type="ECO:0000256" key="37">
    <source>
        <dbReference type="ARBA" id="ARBA00048650"/>
    </source>
</evidence>
<dbReference type="InterPro" id="IPR020802">
    <property type="entry name" value="TesA-like"/>
</dbReference>
<evidence type="ECO:0000256" key="25">
    <source>
        <dbReference type="ARBA" id="ARBA00047500"/>
    </source>
</evidence>
<evidence type="ECO:0000256" key="30">
    <source>
        <dbReference type="ARBA" id="ARBA00047961"/>
    </source>
</evidence>
<dbReference type="SMART" id="SM00823">
    <property type="entry name" value="PKS_PP"/>
    <property type="match status" value="1"/>
</dbReference>
<evidence type="ECO:0000256" key="34">
    <source>
        <dbReference type="ARBA" id="ARBA00048420"/>
    </source>
</evidence>
<dbReference type="InterPro" id="IPR050091">
    <property type="entry name" value="PKS_NRPS_Biosynth_Enz"/>
</dbReference>
<dbReference type="InterPro" id="IPR014030">
    <property type="entry name" value="Ketoacyl_synth_N"/>
</dbReference>
<dbReference type="Gene3D" id="3.40.366.10">
    <property type="entry name" value="Malonyl-Coenzyme A Acyl Carrier Protein, domain 2"/>
    <property type="match status" value="2"/>
</dbReference>
<evidence type="ECO:0000256" key="5">
    <source>
        <dbReference type="ARBA" id="ARBA00022799"/>
    </source>
</evidence>
<dbReference type="PROSITE" id="PS50075">
    <property type="entry name" value="CARRIER"/>
    <property type="match status" value="1"/>
</dbReference>
<comment type="catalytic activity">
    <reaction evidence="25">
        <text>(2E)-butenoyl-[ACP] + NADPH + H(+) = butanoyl-[ACP] + NADP(+)</text>
        <dbReference type="Rhea" id="RHEA:41812"/>
        <dbReference type="Rhea" id="RHEA-COMP:9627"/>
        <dbReference type="Rhea" id="RHEA-COMP:9628"/>
        <dbReference type="ChEBI" id="CHEBI:15378"/>
        <dbReference type="ChEBI" id="CHEBI:57783"/>
        <dbReference type="ChEBI" id="CHEBI:58349"/>
        <dbReference type="ChEBI" id="CHEBI:78453"/>
        <dbReference type="ChEBI" id="CHEBI:78454"/>
    </reaction>
    <physiologicalReaction direction="left-to-right" evidence="25">
        <dbReference type="Rhea" id="RHEA:41813"/>
    </physiologicalReaction>
</comment>
<evidence type="ECO:0000256" key="4">
    <source>
        <dbReference type="ARBA" id="ARBA00022679"/>
    </source>
</evidence>
<evidence type="ECO:0000256" key="24">
    <source>
        <dbReference type="ARBA" id="ARBA00047451"/>
    </source>
</evidence>
<dbReference type="Pfam" id="PF00975">
    <property type="entry name" value="Thioesterase"/>
    <property type="match status" value="1"/>
</dbReference>
<comment type="pathway">
    <text evidence="1">Lipid metabolism.</text>
</comment>
<comment type="catalytic activity">
    <reaction evidence="43">
        <text>(2E)-tetradecenoyl-[ACP] + NADPH + H(+) = tetradecanoyl-[ACP] + NADP(+)</text>
        <dbReference type="Rhea" id="RHEA:41896"/>
        <dbReference type="Rhea" id="RHEA-COMP:9647"/>
        <dbReference type="Rhea" id="RHEA-COMP:9648"/>
        <dbReference type="ChEBI" id="CHEBI:15378"/>
        <dbReference type="ChEBI" id="CHEBI:57783"/>
        <dbReference type="ChEBI" id="CHEBI:58349"/>
        <dbReference type="ChEBI" id="CHEBI:78475"/>
        <dbReference type="ChEBI" id="CHEBI:78477"/>
    </reaction>
    <physiologicalReaction direction="left-to-right" evidence="43">
        <dbReference type="Rhea" id="RHEA:41897"/>
    </physiologicalReaction>
</comment>
<evidence type="ECO:0000256" key="31">
    <source>
        <dbReference type="ARBA" id="ARBA00048051"/>
    </source>
</evidence>
<dbReference type="PANTHER" id="PTHR43775:SF51">
    <property type="entry name" value="INACTIVE PHENOLPHTHIOCEROL SYNTHESIS POLYKETIDE SYNTHASE TYPE I PKS1-RELATED"/>
    <property type="match status" value="1"/>
</dbReference>
<dbReference type="InterPro" id="IPR016035">
    <property type="entry name" value="Acyl_Trfase/lysoPLipase"/>
</dbReference>
<comment type="catalytic activity">
    <reaction evidence="15">
        <text>(3R)-hydroxytetradecanoyl-[ACP] = (2E)-tetradecenoyl-[ACP] + H2O</text>
        <dbReference type="Rhea" id="RHEA:41892"/>
        <dbReference type="Rhea" id="RHEA-COMP:9646"/>
        <dbReference type="Rhea" id="RHEA-COMP:9647"/>
        <dbReference type="ChEBI" id="CHEBI:15377"/>
        <dbReference type="ChEBI" id="CHEBI:78474"/>
        <dbReference type="ChEBI" id="CHEBI:78475"/>
    </reaction>
    <physiologicalReaction direction="left-to-right" evidence="15">
        <dbReference type="Rhea" id="RHEA:41893"/>
    </physiologicalReaction>
</comment>
<evidence type="ECO:0000256" key="42">
    <source>
        <dbReference type="ARBA" id="ARBA00049109"/>
    </source>
</evidence>
<comment type="catalytic activity">
    <reaction evidence="27">
        <text>(2E)-hexadecenoyl-[ACP] + NADPH + H(+) = hexadecanoyl-[ACP] + NADP(+)</text>
        <dbReference type="Rhea" id="RHEA:41912"/>
        <dbReference type="Rhea" id="RHEA-COMP:9651"/>
        <dbReference type="Rhea" id="RHEA-COMP:9652"/>
        <dbReference type="ChEBI" id="CHEBI:15378"/>
        <dbReference type="ChEBI" id="CHEBI:57783"/>
        <dbReference type="ChEBI" id="CHEBI:58349"/>
        <dbReference type="ChEBI" id="CHEBI:78481"/>
        <dbReference type="ChEBI" id="CHEBI:78483"/>
    </reaction>
    <physiologicalReaction direction="left-to-right" evidence="27">
        <dbReference type="Rhea" id="RHEA:41913"/>
    </physiologicalReaction>
</comment>
<comment type="catalytic activity">
    <reaction evidence="47">
        <text>butanoyl-[ACP] + malonyl-[ACP] + H(+) = 3-oxohexanoyl-[ACP] + holo-[ACP] + CO2</text>
        <dbReference type="Rhea" id="RHEA:41820"/>
        <dbReference type="Rhea" id="RHEA-COMP:9623"/>
        <dbReference type="Rhea" id="RHEA-COMP:9628"/>
        <dbReference type="Rhea" id="RHEA-COMP:9629"/>
        <dbReference type="Rhea" id="RHEA-COMP:9685"/>
        <dbReference type="ChEBI" id="CHEBI:15378"/>
        <dbReference type="ChEBI" id="CHEBI:16526"/>
        <dbReference type="ChEBI" id="CHEBI:64479"/>
        <dbReference type="ChEBI" id="CHEBI:78449"/>
        <dbReference type="ChEBI" id="CHEBI:78454"/>
        <dbReference type="ChEBI" id="CHEBI:78456"/>
    </reaction>
    <physiologicalReaction direction="left-to-right" evidence="47">
        <dbReference type="Rhea" id="RHEA:41821"/>
    </physiologicalReaction>
</comment>
<evidence type="ECO:0000313" key="56">
    <source>
        <dbReference type="Proteomes" id="UP001596074"/>
    </source>
</evidence>
<dbReference type="CDD" id="cd00833">
    <property type="entry name" value="PKS"/>
    <property type="match status" value="1"/>
</dbReference>
<comment type="catalytic activity">
    <reaction evidence="10">
        <text>(3R)-hydroxyoctanoyl-[ACP] = (2E)-octenoyl-[ACP] + H2O</text>
        <dbReference type="Rhea" id="RHEA:41844"/>
        <dbReference type="Rhea" id="RHEA-COMP:9634"/>
        <dbReference type="Rhea" id="RHEA-COMP:9635"/>
        <dbReference type="ChEBI" id="CHEBI:15377"/>
        <dbReference type="ChEBI" id="CHEBI:78461"/>
        <dbReference type="ChEBI" id="CHEBI:78462"/>
    </reaction>
    <physiologicalReaction direction="left-to-right" evidence="10">
        <dbReference type="Rhea" id="RHEA:41845"/>
    </physiologicalReaction>
</comment>
<comment type="catalytic activity">
    <reaction evidence="29">
        <text>3-oxobutanoyl-[ACP] + NADPH + H(+) = (3R)-hydroxybutanoyl-[ACP] + NADP(+)</text>
        <dbReference type="Rhea" id="RHEA:41804"/>
        <dbReference type="Rhea" id="RHEA-COMP:9625"/>
        <dbReference type="Rhea" id="RHEA-COMP:9626"/>
        <dbReference type="ChEBI" id="CHEBI:15378"/>
        <dbReference type="ChEBI" id="CHEBI:57783"/>
        <dbReference type="ChEBI" id="CHEBI:58349"/>
        <dbReference type="ChEBI" id="CHEBI:78450"/>
        <dbReference type="ChEBI" id="CHEBI:78451"/>
    </reaction>
    <physiologicalReaction direction="left-to-right" evidence="29">
        <dbReference type="Rhea" id="RHEA:41805"/>
    </physiologicalReaction>
</comment>
<dbReference type="Pfam" id="PF02801">
    <property type="entry name" value="Ketoacyl-synt_C"/>
    <property type="match status" value="1"/>
</dbReference>
<dbReference type="InterPro" id="IPR049900">
    <property type="entry name" value="PKS_mFAS_DH"/>
</dbReference>
<feature type="domain" description="Ketosynthase family 3 (KS3)" evidence="53">
    <location>
        <begin position="6"/>
        <end position="430"/>
    </location>
</feature>